<dbReference type="PANTHER" id="PTHR35509">
    <property type="entry name" value="DOMAIN PROTEIN, PUTATIVE (DUF1995)-RELATED"/>
    <property type="match status" value="1"/>
</dbReference>
<evidence type="ECO:0000313" key="2">
    <source>
        <dbReference type="EMBL" id="CAL5228014.1"/>
    </source>
</evidence>
<name>A0ABP1G700_9CHLO</name>
<sequence length="280" mass="31517">MQAEVVQIPQRLNNTPMLRGHRKFFYDDACAAVKKAVQGKERLMSVKITIPETNPEMDVYRIGTILELVRDMATDLVADGARVKVCVQQALGQGVFQGLPLSLSGVRRIMDNMDWGEALDFVSFGHVNPDQLDDSDFYILVATQNVVGSPIINNLIKMAEAATQQGKTLILLNPLLRDVASPDNVMSVRGRKDRMAFADSFKPAYHFRLLYASSAMMYPIRGALRHVYGGPWEVFKRVDITKREEEYQLIGTFDKEPDGSILTPLFSGRPQGVQKPWWQI</sequence>
<organism evidence="2 3">
    <name type="scientific">Coccomyxa viridis</name>
    <dbReference type="NCBI Taxonomy" id="1274662"/>
    <lineage>
        <taxon>Eukaryota</taxon>
        <taxon>Viridiplantae</taxon>
        <taxon>Chlorophyta</taxon>
        <taxon>core chlorophytes</taxon>
        <taxon>Trebouxiophyceae</taxon>
        <taxon>Trebouxiophyceae incertae sedis</taxon>
        <taxon>Coccomyxaceae</taxon>
        <taxon>Coccomyxa</taxon>
    </lineage>
</organism>
<dbReference type="Pfam" id="PF09353">
    <property type="entry name" value="DUF1995"/>
    <property type="match status" value="1"/>
</dbReference>
<dbReference type="Proteomes" id="UP001497392">
    <property type="component" value="Unassembled WGS sequence"/>
</dbReference>
<dbReference type="InterPro" id="IPR053021">
    <property type="entry name" value="Chloroplast_ADK"/>
</dbReference>
<dbReference type="InterPro" id="IPR018962">
    <property type="entry name" value="DUF1995"/>
</dbReference>
<evidence type="ECO:0000313" key="3">
    <source>
        <dbReference type="Proteomes" id="UP001497392"/>
    </source>
</evidence>
<evidence type="ECO:0000259" key="1">
    <source>
        <dbReference type="Pfam" id="PF09353"/>
    </source>
</evidence>
<proteinExistence type="predicted"/>
<protein>
    <submittedName>
        <fullName evidence="2">G11075 protein</fullName>
    </submittedName>
</protein>
<keyword evidence="3" id="KW-1185">Reference proteome</keyword>
<dbReference type="PANTHER" id="PTHR35509:SF6">
    <property type="entry name" value="ADENYLATE KINASE"/>
    <property type="match status" value="1"/>
</dbReference>
<accession>A0ABP1G700</accession>
<gene>
    <name evidence="2" type="primary">g11075</name>
    <name evidence="2" type="ORF">VP750_LOCUS9920</name>
</gene>
<feature type="domain" description="DUF1995" evidence="1">
    <location>
        <begin position="25"/>
        <end position="259"/>
    </location>
</feature>
<reference evidence="2 3" key="1">
    <citation type="submission" date="2024-06" db="EMBL/GenBank/DDBJ databases">
        <authorList>
            <person name="Kraege A."/>
            <person name="Thomma B."/>
        </authorList>
    </citation>
    <scope>NUCLEOTIDE SEQUENCE [LARGE SCALE GENOMIC DNA]</scope>
</reference>
<dbReference type="EMBL" id="CAXHTA020000017">
    <property type="protein sequence ID" value="CAL5228014.1"/>
    <property type="molecule type" value="Genomic_DNA"/>
</dbReference>
<comment type="caution">
    <text evidence="2">The sequence shown here is derived from an EMBL/GenBank/DDBJ whole genome shotgun (WGS) entry which is preliminary data.</text>
</comment>